<dbReference type="Gene3D" id="1.10.150.240">
    <property type="entry name" value="Putative phosphatase, domain 2"/>
    <property type="match status" value="1"/>
</dbReference>
<dbReference type="NCBIfam" id="TIGR01428">
    <property type="entry name" value="HAD_type_II"/>
    <property type="match status" value="1"/>
</dbReference>
<dbReference type="GO" id="GO:0019120">
    <property type="term" value="F:hydrolase activity, acting on acid halide bonds, in C-halide compounds"/>
    <property type="evidence" value="ECO:0007669"/>
    <property type="project" value="InterPro"/>
</dbReference>
<dbReference type="PRINTS" id="PR00413">
    <property type="entry name" value="HADHALOGNASE"/>
</dbReference>
<dbReference type="EMBL" id="BONU01000013">
    <property type="protein sequence ID" value="GIG73961.1"/>
    <property type="molecule type" value="Genomic_DNA"/>
</dbReference>
<dbReference type="PANTHER" id="PTHR43316:SF3">
    <property type="entry name" value="HALOACID DEHALOGENASE, TYPE II (AFU_ORTHOLOGUE AFUA_2G07750)-RELATED"/>
    <property type="match status" value="1"/>
</dbReference>
<dbReference type="InterPro" id="IPR036412">
    <property type="entry name" value="HAD-like_sf"/>
</dbReference>
<dbReference type="Proteomes" id="UP000653674">
    <property type="component" value="Unassembled WGS sequence"/>
</dbReference>
<keyword evidence="2" id="KW-0378">Hydrolase</keyword>
<dbReference type="InterPro" id="IPR023198">
    <property type="entry name" value="PGP-like_dom2"/>
</dbReference>
<keyword evidence="4" id="KW-1185">Reference proteome</keyword>
<sequence>MSRIDGVVFDVNETLFSLDRLREAFADVDLDPGLVPLWFAGVLRDGFALTVLDCFTPFTAVAADNLRALDARVDNRAVATVLAAFRELTPHDDVEPALYRLHEAGIPAATLSNGSAEGVQALLDRAGLTRYVSRNLSIDAVRRWKPAPEPYRYAATELGVEPQRLALVAVHPWDCAGAAAAGLTAGWVRRSQPHWPAMFPTPAVTGADLTAVVAALLAD</sequence>
<evidence type="ECO:0000256" key="2">
    <source>
        <dbReference type="ARBA" id="ARBA00022801"/>
    </source>
</evidence>
<accession>A0A8J3PNI3</accession>
<dbReference type="SFLD" id="SFLDG01129">
    <property type="entry name" value="C1.5:_HAD__Beta-PGM__Phosphata"/>
    <property type="match status" value="1"/>
</dbReference>
<proteinExistence type="inferred from homology"/>
<evidence type="ECO:0000256" key="1">
    <source>
        <dbReference type="ARBA" id="ARBA00008106"/>
    </source>
</evidence>
<gene>
    <name evidence="3" type="ORF">Pfl04_23650</name>
</gene>
<dbReference type="Gene3D" id="3.40.50.1000">
    <property type="entry name" value="HAD superfamily/HAD-like"/>
    <property type="match status" value="1"/>
</dbReference>
<reference evidence="3" key="1">
    <citation type="submission" date="2021-01" db="EMBL/GenBank/DDBJ databases">
        <title>Whole genome shotgun sequence of Planosporangium flavigriseum NBRC 105377.</title>
        <authorList>
            <person name="Komaki H."/>
            <person name="Tamura T."/>
        </authorList>
    </citation>
    <scope>NUCLEOTIDE SEQUENCE</scope>
    <source>
        <strain evidence="3">NBRC 105377</strain>
    </source>
</reference>
<organism evidence="3 4">
    <name type="scientific">Planosporangium flavigriseum</name>
    <dbReference type="NCBI Taxonomy" id="373681"/>
    <lineage>
        <taxon>Bacteria</taxon>
        <taxon>Bacillati</taxon>
        <taxon>Actinomycetota</taxon>
        <taxon>Actinomycetes</taxon>
        <taxon>Micromonosporales</taxon>
        <taxon>Micromonosporaceae</taxon>
        <taxon>Planosporangium</taxon>
    </lineage>
</organism>
<dbReference type="Pfam" id="PF00702">
    <property type="entry name" value="Hydrolase"/>
    <property type="match status" value="1"/>
</dbReference>
<comment type="similarity">
    <text evidence="1">Belongs to the HAD-like hydrolase superfamily. S-2-haloalkanoic acid dehalogenase family.</text>
</comment>
<dbReference type="InterPro" id="IPR023214">
    <property type="entry name" value="HAD_sf"/>
</dbReference>
<dbReference type="PANTHER" id="PTHR43316">
    <property type="entry name" value="HYDROLASE, HALOACID DELAHOGENASE-RELATED"/>
    <property type="match status" value="1"/>
</dbReference>
<dbReference type="InterPro" id="IPR051540">
    <property type="entry name" value="S-2-haloacid_dehalogenase"/>
</dbReference>
<dbReference type="InterPro" id="IPR006439">
    <property type="entry name" value="HAD-SF_hydro_IA"/>
</dbReference>
<dbReference type="InterPro" id="IPR006328">
    <property type="entry name" value="2-HAD"/>
</dbReference>
<dbReference type="SFLD" id="SFLDS00003">
    <property type="entry name" value="Haloacid_Dehalogenase"/>
    <property type="match status" value="1"/>
</dbReference>
<name>A0A8J3PNI3_9ACTN</name>
<dbReference type="RefSeq" id="WP_168079111.1">
    <property type="nucleotide sequence ID" value="NZ_BAAAQJ010000020.1"/>
</dbReference>
<evidence type="ECO:0000313" key="3">
    <source>
        <dbReference type="EMBL" id="GIG73961.1"/>
    </source>
</evidence>
<comment type="caution">
    <text evidence="3">The sequence shown here is derived from an EMBL/GenBank/DDBJ whole genome shotgun (WGS) entry which is preliminary data.</text>
</comment>
<evidence type="ECO:0000313" key="4">
    <source>
        <dbReference type="Proteomes" id="UP000653674"/>
    </source>
</evidence>
<dbReference type="SUPFAM" id="SSF56784">
    <property type="entry name" value="HAD-like"/>
    <property type="match status" value="1"/>
</dbReference>
<dbReference type="AlphaFoldDB" id="A0A8J3PNI3"/>
<dbReference type="NCBIfam" id="TIGR01493">
    <property type="entry name" value="HAD-SF-IA-v2"/>
    <property type="match status" value="1"/>
</dbReference>
<protein>
    <submittedName>
        <fullName evidence="3">Dehalogenase</fullName>
    </submittedName>
</protein>